<proteinExistence type="predicted"/>
<organism evidence="2">
    <name type="scientific">marine sediment metagenome</name>
    <dbReference type="NCBI Taxonomy" id="412755"/>
    <lineage>
        <taxon>unclassified sequences</taxon>
        <taxon>metagenomes</taxon>
        <taxon>ecological metagenomes</taxon>
    </lineage>
</organism>
<protein>
    <recommendedName>
        <fullName evidence="1">D-isomer specific 2-hydroxyacid dehydrogenase catalytic domain-containing protein</fullName>
    </recommendedName>
</protein>
<gene>
    <name evidence="2" type="ORF">S06H3_28726</name>
</gene>
<feature type="non-terminal residue" evidence="2">
    <location>
        <position position="112"/>
    </location>
</feature>
<sequence>MKKVLLSKPIDPAGMKVLEGKVKPVILPDSSLETAKRLAIDVEGIILRTNIKLTREIIEAAPHLKVISRTGVGVDNIDVAAATEKGILVCNTPGVNSISVAEQALALMLSVA</sequence>
<evidence type="ECO:0000313" key="2">
    <source>
        <dbReference type="EMBL" id="GAI30792.1"/>
    </source>
</evidence>
<dbReference type="SUPFAM" id="SSF52283">
    <property type="entry name" value="Formate/glycerate dehydrogenase catalytic domain-like"/>
    <property type="match status" value="1"/>
</dbReference>
<comment type="caution">
    <text evidence="2">The sequence shown here is derived from an EMBL/GenBank/DDBJ whole genome shotgun (WGS) entry which is preliminary data.</text>
</comment>
<accession>X1MGL2</accession>
<dbReference type="GO" id="GO:0016616">
    <property type="term" value="F:oxidoreductase activity, acting on the CH-OH group of donors, NAD or NADP as acceptor"/>
    <property type="evidence" value="ECO:0007669"/>
    <property type="project" value="InterPro"/>
</dbReference>
<dbReference type="Gene3D" id="3.40.50.720">
    <property type="entry name" value="NAD(P)-binding Rossmann-like Domain"/>
    <property type="match status" value="1"/>
</dbReference>
<dbReference type="PANTHER" id="PTHR42938:SF9">
    <property type="entry name" value="FORMATE DEHYDROGENASE 1"/>
    <property type="match status" value="1"/>
</dbReference>
<dbReference type="InterPro" id="IPR006139">
    <property type="entry name" value="D-isomer_2_OHA_DH_cat_dom"/>
</dbReference>
<dbReference type="GO" id="GO:0051287">
    <property type="term" value="F:NAD binding"/>
    <property type="evidence" value="ECO:0007669"/>
    <property type="project" value="InterPro"/>
</dbReference>
<dbReference type="PANTHER" id="PTHR42938">
    <property type="entry name" value="FORMATE DEHYDROGENASE 1"/>
    <property type="match status" value="1"/>
</dbReference>
<feature type="domain" description="D-isomer specific 2-hydroxyacid dehydrogenase catalytic" evidence="1">
    <location>
        <begin position="4"/>
        <end position="103"/>
    </location>
</feature>
<dbReference type="EMBL" id="BARV01016781">
    <property type="protein sequence ID" value="GAI30792.1"/>
    <property type="molecule type" value="Genomic_DNA"/>
</dbReference>
<dbReference type="Pfam" id="PF00389">
    <property type="entry name" value="2-Hacid_dh"/>
    <property type="match status" value="1"/>
</dbReference>
<evidence type="ECO:0000259" key="1">
    <source>
        <dbReference type="Pfam" id="PF00389"/>
    </source>
</evidence>
<dbReference type="AlphaFoldDB" id="X1MGL2"/>
<name>X1MGL2_9ZZZZ</name>
<reference evidence="2" key="1">
    <citation type="journal article" date="2014" name="Front. Microbiol.">
        <title>High frequency of phylogenetically diverse reductive dehalogenase-homologous genes in deep subseafloor sedimentary metagenomes.</title>
        <authorList>
            <person name="Kawai M."/>
            <person name="Futagami T."/>
            <person name="Toyoda A."/>
            <person name="Takaki Y."/>
            <person name="Nishi S."/>
            <person name="Hori S."/>
            <person name="Arai W."/>
            <person name="Tsubouchi T."/>
            <person name="Morono Y."/>
            <person name="Uchiyama I."/>
            <person name="Ito T."/>
            <person name="Fujiyama A."/>
            <person name="Inagaki F."/>
            <person name="Takami H."/>
        </authorList>
    </citation>
    <scope>NUCLEOTIDE SEQUENCE</scope>
    <source>
        <strain evidence="2">Expedition CK06-06</strain>
    </source>
</reference>